<dbReference type="PANTHER" id="PTHR48111:SF22">
    <property type="entry name" value="REGULATOR OF RPOS"/>
    <property type="match status" value="1"/>
</dbReference>
<keyword evidence="13" id="KW-1185">Reference proteome</keyword>
<evidence type="ECO:0000313" key="12">
    <source>
        <dbReference type="EMBL" id="PRY46569.1"/>
    </source>
</evidence>
<dbReference type="SMART" id="SM00862">
    <property type="entry name" value="Trans_reg_C"/>
    <property type="match status" value="1"/>
</dbReference>
<dbReference type="PROSITE" id="PS50110">
    <property type="entry name" value="RESPONSE_REGULATORY"/>
    <property type="match status" value="1"/>
</dbReference>
<feature type="modified residue" description="4-aspartylphosphate" evidence="7">
    <location>
        <position position="51"/>
    </location>
</feature>
<dbReference type="PROSITE" id="PS51755">
    <property type="entry name" value="OMPR_PHOB"/>
    <property type="match status" value="1"/>
</dbReference>
<dbReference type="FunFam" id="3.40.50.2300:FF:000001">
    <property type="entry name" value="DNA-binding response regulator PhoB"/>
    <property type="match status" value="1"/>
</dbReference>
<dbReference type="GO" id="GO:0000976">
    <property type="term" value="F:transcription cis-regulatory region binding"/>
    <property type="evidence" value="ECO:0007669"/>
    <property type="project" value="TreeGrafter"/>
</dbReference>
<dbReference type="GO" id="GO:0005829">
    <property type="term" value="C:cytosol"/>
    <property type="evidence" value="ECO:0007669"/>
    <property type="project" value="TreeGrafter"/>
</dbReference>
<dbReference type="InterPro" id="IPR036388">
    <property type="entry name" value="WH-like_DNA-bd_sf"/>
</dbReference>
<evidence type="ECO:0000256" key="1">
    <source>
        <dbReference type="ARBA" id="ARBA00004496"/>
    </source>
</evidence>
<keyword evidence="5 8" id="KW-0238">DNA-binding</keyword>
<dbReference type="InterPro" id="IPR016032">
    <property type="entry name" value="Sig_transdc_resp-reg_C-effctor"/>
</dbReference>
<dbReference type="InterPro" id="IPR011006">
    <property type="entry name" value="CheY-like_superfamily"/>
</dbReference>
<feature type="domain" description="Response regulatory" evidence="10">
    <location>
        <begin position="2"/>
        <end position="116"/>
    </location>
</feature>
<dbReference type="CDD" id="cd17627">
    <property type="entry name" value="REC_OmpR_PrrA-like"/>
    <property type="match status" value="1"/>
</dbReference>
<keyword evidence="2 7" id="KW-0597">Phosphoprotein</keyword>
<organism evidence="12 13">
    <name type="scientific">Umezawaea tangerina</name>
    <dbReference type="NCBI Taxonomy" id="84725"/>
    <lineage>
        <taxon>Bacteria</taxon>
        <taxon>Bacillati</taxon>
        <taxon>Actinomycetota</taxon>
        <taxon>Actinomycetes</taxon>
        <taxon>Pseudonocardiales</taxon>
        <taxon>Pseudonocardiaceae</taxon>
        <taxon>Umezawaea</taxon>
    </lineage>
</organism>
<dbReference type="Gene3D" id="3.40.50.2300">
    <property type="match status" value="1"/>
</dbReference>
<dbReference type="SUPFAM" id="SSF46894">
    <property type="entry name" value="C-terminal effector domain of the bipartite response regulators"/>
    <property type="match status" value="1"/>
</dbReference>
<evidence type="ECO:0000256" key="9">
    <source>
        <dbReference type="SAM" id="Coils"/>
    </source>
</evidence>
<dbReference type="OrthoDB" id="9812490at2"/>
<keyword evidence="6" id="KW-0804">Transcription</keyword>
<dbReference type="AlphaFoldDB" id="A0A2T0TLN6"/>
<evidence type="ECO:0000256" key="3">
    <source>
        <dbReference type="ARBA" id="ARBA00023012"/>
    </source>
</evidence>
<evidence type="ECO:0000259" key="10">
    <source>
        <dbReference type="PROSITE" id="PS50110"/>
    </source>
</evidence>
<feature type="coiled-coil region" evidence="9">
    <location>
        <begin position="105"/>
        <end position="132"/>
    </location>
</feature>
<dbReference type="GO" id="GO:0000156">
    <property type="term" value="F:phosphorelay response regulator activity"/>
    <property type="evidence" value="ECO:0007669"/>
    <property type="project" value="TreeGrafter"/>
</dbReference>
<dbReference type="FunFam" id="1.10.10.10:FF:000005">
    <property type="entry name" value="Two-component system response regulator"/>
    <property type="match status" value="1"/>
</dbReference>
<evidence type="ECO:0000256" key="6">
    <source>
        <dbReference type="ARBA" id="ARBA00023163"/>
    </source>
</evidence>
<dbReference type="PANTHER" id="PTHR48111">
    <property type="entry name" value="REGULATOR OF RPOS"/>
    <property type="match status" value="1"/>
</dbReference>
<dbReference type="EMBL" id="PVTF01000001">
    <property type="protein sequence ID" value="PRY46569.1"/>
    <property type="molecule type" value="Genomic_DNA"/>
</dbReference>
<feature type="domain" description="OmpR/PhoB-type" evidence="11">
    <location>
        <begin position="130"/>
        <end position="228"/>
    </location>
</feature>
<keyword evidence="3" id="KW-0902">Two-component regulatory system</keyword>
<dbReference type="Gene3D" id="1.10.10.10">
    <property type="entry name" value="Winged helix-like DNA-binding domain superfamily/Winged helix DNA-binding domain"/>
    <property type="match status" value="1"/>
</dbReference>
<evidence type="ECO:0000256" key="7">
    <source>
        <dbReference type="PROSITE-ProRule" id="PRU00169"/>
    </source>
</evidence>
<dbReference type="Proteomes" id="UP000239494">
    <property type="component" value="Unassembled WGS sequence"/>
</dbReference>
<dbReference type="SMART" id="SM00448">
    <property type="entry name" value="REC"/>
    <property type="match status" value="1"/>
</dbReference>
<dbReference type="GO" id="GO:0032993">
    <property type="term" value="C:protein-DNA complex"/>
    <property type="evidence" value="ECO:0007669"/>
    <property type="project" value="TreeGrafter"/>
</dbReference>
<evidence type="ECO:0000256" key="4">
    <source>
        <dbReference type="ARBA" id="ARBA00023015"/>
    </source>
</evidence>
<keyword evidence="9" id="KW-0175">Coiled coil</keyword>
<dbReference type="Pfam" id="PF00072">
    <property type="entry name" value="Response_reg"/>
    <property type="match status" value="1"/>
</dbReference>
<evidence type="ECO:0000259" key="11">
    <source>
        <dbReference type="PROSITE" id="PS51755"/>
    </source>
</evidence>
<dbReference type="RefSeq" id="WP_106185575.1">
    <property type="nucleotide sequence ID" value="NZ_PVTF01000001.1"/>
</dbReference>
<dbReference type="Gene3D" id="6.10.250.690">
    <property type="match status" value="1"/>
</dbReference>
<accession>A0A2T0TLN6</accession>
<evidence type="ECO:0000313" key="13">
    <source>
        <dbReference type="Proteomes" id="UP000239494"/>
    </source>
</evidence>
<dbReference type="InterPro" id="IPR001867">
    <property type="entry name" value="OmpR/PhoB-type_DNA-bd"/>
</dbReference>
<evidence type="ECO:0000256" key="2">
    <source>
        <dbReference type="ARBA" id="ARBA00022553"/>
    </source>
</evidence>
<keyword evidence="4" id="KW-0805">Transcription regulation</keyword>
<dbReference type="GO" id="GO:0006355">
    <property type="term" value="P:regulation of DNA-templated transcription"/>
    <property type="evidence" value="ECO:0007669"/>
    <property type="project" value="InterPro"/>
</dbReference>
<evidence type="ECO:0000256" key="5">
    <source>
        <dbReference type="ARBA" id="ARBA00023125"/>
    </source>
</evidence>
<reference evidence="12 13" key="1">
    <citation type="submission" date="2018-03" db="EMBL/GenBank/DDBJ databases">
        <title>Genomic Encyclopedia of Archaeal and Bacterial Type Strains, Phase II (KMG-II): from individual species to whole genera.</title>
        <authorList>
            <person name="Goeker M."/>
        </authorList>
    </citation>
    <scope>NUCLEOTIDE SEQUENCE [LARGE SCALE GENOMIC DNA]</scope>
    <source>
        <strain evidence="12 13">DSM 44720</strain>
    </source>
</reference>
<name>A0A2T0TLN6_9PSEU</name>
<dbReference type="CDD" id="cd00383">
    <property type="entry name" value="trans_reg_C"/>
    <property type="match status" value="1"/>
</dbReference>
<protein>
    <submittedName>
        <fullName evidence="12">Two-component system response regulator MprA</fullName>
    </submittedName>
</protein>
<sequence>MRILVVDDDRAVRESLRRSLQFNGYQVDTAGDGQQALESVTSARPDAMVLDVMMPRLDGLEVCRRLRSTGDDLPILVLTARDAVSDRVSGLDAGADDYLPKPFALEELLARLRALLRRASNEQEESERARSTLKFADLELDPGTRDVRRGERPISLTRTEFALLELFLAHPKQVLTRGRILEDVWGYDFPTSGNALEVYVGYLRRKTELEGESRLLHTVRGVGYVLRETPP</sequence>
<evidence type="ECO:0000256" key="8">
    <source>
        <dbReference type="PROSITE-ProRule" id="PRU01091"/>
    </source>
</evidence>
<proteinExistence type="predicted"/>
<dbReference type="SUPFAM" id="SSF52172">
    <property type="entry name" value="CheY-like"/>
    <property type="match status" value="1"/>
</dbReference>
<dbReference type="InterPro" id="IPR039420">
    <property type="entry name" value="WalR-like"/>
</dbReference>
<dbReference type="InterPro" id="IPR001789">
    <property type="entry name" value="Sig_transdc_resp-reg_receiver"/>
</dbReference>
<feature type="DNA-binding region" description="OmpR/PhoB-type" evidence="8">
    <location>
        <begin position="130"/>
        <end position="228"/>
    </location>
</feature>
<comment type="caution">
    <text evidence="12">The sequence shown here is derived from an EMBL/GenBank/DDBJ whole genome shotgun (WGS) entry which is preliminary data.</text>
</comment>
<gene>
    <name evidence="12" type="ORF">CLV43_101846</name>
</gene>
<dbReference type="Pfam" id="PF00486">
    <property type="entry name" value="Trans_reg_C"/>
    <property type="match status" value="1"/>
</dbReference>
<comment type="subcellular location">
    <subcellularLocation>
        <location evidence="1">Cytoplasm</location>
    </subcellularLocation>
</comment>